<dbReference type="PROSITE" id="PS51257">
    <property type="entry name" value="PROKAR_LIPOPROTEIN"/>
    <property type="match status" value="1"/>
</dbReference>
<dbReference type="EMBL" id="CAIJDP010000060">
    <property type="protein sequence ID" value="CAD0002361.1"/>
    <property type="molecule type" value="Genomic_DNA"/>
</dbReference>
<dbReference type="AlphaFoldDB" id="A0A6V6YSA2"/>
<proteinExistence type="predicted"/>
<dbReference type="Proteomes" id="UP000530060">
    <property type="component" value="Unassembled WGS sequence"/>
</dbReference>
<dbReference type="InterPro" id="IPR046863">
    <property type="entry name" value="MbnP-like_dom"/>
</dbReference>
<dbReference type="Pfam" id="PF20243">
    <property type="entry name" value="MbnP"/>
    <property type="match status" value="1"/>
</dbReference>
<organism evidence="2 3">
    <name type="scientific">Flavobacterium salmonis</name>
    <dbReference type="NCBI Taxonomy" id="2654844"/>
    <lineage>
        <taxon>Bacteria</taxon>
        <taxon>Pseudomonadati</taxon>
        <taxon>Bacteroidota</taxon>
        <taxon>Flavobacteriia</taxon>
        <taxon>Flavobacteriales</taxon>
        <taxon>Flavobacteriaceae</taxon>
        <taxon>Flavobacterium</taxon>
    </lineage>
</organism>
<keyword evidence="3" id="KW-1185">Reference proteome</keyword>
<reference evidence="2 3" key="1">
    <citation type="submission" date="2020-06" db="EMBL/GenBank/DDBJ databases">
        <authorList>
            <person name="Criscuolo A."/>
        </authorList>
    </citation>
    <scope>NUCLEOTIDE SEQUENCE [LARGE SCALE GENOMIC DNA]</scope>
    <source>
        <strain evidence="3">CIP 111411</strain>
    </source>
</reference>
<name>A0A6V6YSA2_9FLAO</name>
<evidence type="ECO:0000313" key="2">
    <source>
        <dbReference type="EMBL" id="CAD0002361.1"/>
    </source>
</evidence>
<accession>A0A6V6YSA2</accession>
<sequence>MFKKSILALTSIALLASCEKDEVSAPVTGESGKFQVNFDNMVGTEDLQLQKNYRIDGKNYTFENFRYWVSNIRLQKEDGSWHSVTNSYYLIEETGAIAIQEGQYNYAARKRENISLPNIPQGTYKAIEFGIGVDKEKNDNLSITGGELSIMNGMTNTAWMWHTSYIFSSLKGMVENNTTKVLKLETGLNDSYRTVRLNLASTITFELGKNAVISLRGDILTLLASFDNWEKPTVGAQQVKEMKNISDNFKNIFFTIK</sequence>
<evidence type="ECO:0000313" key="3">
    <source>
        <dbReference type="Proteomes" id="UP000530060"/>
    </source>
</evidence>
<evidence type="ECO:0000259" key="1">
    <source>
        <dbReference type="Pfam" id="PF20243"/>
    </source>
</evidence>
<protein>
    <recommendedName>
        <fullName evidence="1">Copper-binding protein MbnP-like domain-containing protein</fullName>
    </recommendedName>
</protein>
<gene>
    <name evidence="2" type="ORF">FLAT13_01084</name>
</gene>
<feature type="domain" description="Copper-binding protein MbnP-like" evidence="1">
    <location>
        <begin position="32"/>
        <end position="227"/>
    </location>
</feature>
<comment type="caution">
    <text evidence="2">The sequence shown here is derived from an EMBL/GenBank/DDBJ whole genome shotgun (WGS) entry which is preliminary data.</text>
</comment>